<dbReference type="Pfam" id="PF06486">
    <property type="entry name" value="DUF1093"/>
    <property type="match status" value="1"/>
</dbReference>
<name>A0ABW3UPC8_9BACL</name>
<accession>A0ABW3UPC8</accession>
<dbReference type="Gene3D" id="2.40.50.480">
    <property type="match status" value="1"/>
</dbReference>
<dbReference type="SUPFAM" id="SSF159121">
    <property type="entry name" value="BC4932-like"/>
    <property type="match status" value="1"/>
</dbReference>
<protein>
    <submittedName>
        <fullName evidence="1">YxeA family protein</fullName>
    </submittedName>
</protein>
<comment type="caution">
    <text evidence="1">The sequence shown here is derived from an EMBL/GenBank/DDBJ whole genome shotgun (WGS) entry which is preliminary data.</text>
</comment>
<evidence type="ECO:0000313" key="1">
    <source>
        <dbReference type="EMBL" id="MFD1221756.1"/>
    </source>
</evidence>
<dbReference type="InterPro" id="IPR006542">
    <property type="entry name" value="DUF1093"/>
</dbReference>
<gene>
    <name evidence="1" type="ORF">ACFQ4B_16685</name>
</gene>
<organism evidence="1 2">
    <name type="scientific">Paenibacillus vulneris</name>
    <dbReference type="NCBI Taxonomy" id="1133364"/>
    <lineage>
        <taxon>Bacteria</taxon>
        <taxon>Bacillati</taxon>
        <taxon>Bacillota</taxon>
        <taxon>Bacilli</taxon>
        <taxon>Bacillales</taxon>
        <taxon>Paenibacillaceae</taxon>
        <taxon>Paenibacillus</taxon>
    </lineage>
</organism>
<dbReference type="Proteomes" id="UP001597180">
    <property type="component" value="Unassembled WGS sequence"/>
</dbReference>
<dbReference type="PANTHER" id="PTHR36433:SF2">
    <property type="entry name" value="YXEA FAMILY PROTEIN"/>
    <property type="match status" value="1"/>
</dbReference>
<dbReference type="InterPro" id="IPR036166">
    <property type="entry name" value="YxeA-like_sf"/>
</dbReference>
<dbReference type="EMBL" id="JBHTLU010000019">
    <property type="protein sequence ID" value="MFD1221756.1"/>
    <property type="molecule type" value="Genomic_DNA"/>
</dbReference>
<reference evidence="2" key="1">
    <citation type="journal article" date="2019" name="Int. J. Syst. Evol. Microbiol.">
        <title>The Global Catalogue of Microorganisms (GCM) 10K type strain sequencing project: providing services to taxonomists for standard genome sequencing and annotation.</title>
        <authorList>
            <consortium name="The Broad Institute Genomics Platform"/>
            <consortium name="The Broad Institute Genome Sequencing Center for Infectious Disease"/>
            <person name="Wu L."/>
            <person name="Ma J."/>
        </authorList>
    </citation>
    <scope>NUCLEOTIDE SEQUENCE [LARGE SCALE GENOMIC DNA]</scope>
    <source>
        <strain evidence="2">CCUG 53270</strain>
    </source>
</reference>
<dbReference type="RefSeq" id="WP_079912727.1">
    <property type="nucleotide sequence ID" value="NZ_BAABJG010000003.1"/>
</dbReference>
<evidence type="ECO:0000313" key="2">
    <source>
        <dbReference type="Proteomes" id="UP001597180"/>
    </source>
</evidence>
<dbReference type="NCBIfam" id="TIGR01655">
    <property type="entry name" value="yxeA_fam"/>
    <property type="match status" value="1"/>
</dbReference>
<dbReference type="PANTHER" id="PTHR36433">
    <property type="entry name" value="HYPOTHETICAL CYTOSOLIC PROTEIN"/>
    <property type="match status" value="1"/>
</dbReference>
<proteinExistence type="predicted"/>
<keyword evidence="2" id="KW-1185">Reference proteome</keyword>
<sequence>MKKLLLTLGIMLLIVVSLWMFFFTPDKLTPENPAGKTIYYTMVSGPGVQNMNGRYEYKLTVYTEKGKGKEMEFSAGKQLRNEAYVRLYHTLLRGVTYWEEVTFEELPEAVQQKYRNIQAAH</sequence>